<dbReference type="SUPFAM" id="SSF101790">
    <property type="entry name" value="Aminomethyltransferase beta-barrel domain"/>
    <property type="match status" value="1"/>
</dbReference>
<dbReference type="InterPro" id="IPR006222">
    <property type="entry name" value="GCVT_N"/>
</dbReference>
<dbReference type="PIRSF" id="PIRSF006487">
    <property type="entry name" value="GcvT"/>
    <property type="match status" value="1"/>
</dbReference>
<protein>
    <recommendedName>
        <fullName evidence="1">GCVT N-terminal domain-containing protein</fullName>
    </recommendedName>
</protein>
<evidence type="ECO:0000313" key="2">
    <source>
        <dbReference type="EMBL" id="WBL35132.1"/>
    </source>
</evidence>
<dbReference type="Proteomes" id="UP001212803">
    <property type="component" value="Chromosome"/>
</dbReference>
<evidence type="ECO:0000259" key="1">
    <source>
        <dbReference type="Pfam" id="PF01571"/>
    </source>
</evidence>
<dbReference type="Pfam" id="PF01571">
    <property type="entry name" value="GCV_T"/>
    <property type="match status" value="1"/>
</dbReference>
<dbReference type="InterPro" id="IPR029043">
    <property type="entry name" value="GcvT/YgfZ_C"/>
</dbReference>
<accession>A0ABY7M474</accession>
<dbReference type="PANTHER" id="PTHR43757:SF2">
    <property type="entry name" value="AMINOMETHYLTRANSFERASE, MITOCHONDRIAL"/>
    <property type="match status" value="1"/>
</dbReference>
<dbReference type="RefSeq" id="WP_270055660.1">
    <property type="nucleotide sequence ID" value="NZ_CP115149.1"/>
</dbReference>
<feature type="domain" description="GCVT N-terminal" evidence="1">
    <location>
        <begin position="11"/>
        <end position="259"/>
    </location>
</feature>
<dbReference type="EMBL" id="CP115149">
    <property type="protein sequence ID" value="WBL35132.1"/>
    <property type="molecule type" value="Genomic_DNA"/>
</dbReference>
<organism evidence="2 3">
    <name type="scientific">Tepidiforma flava</name>
    <dbReference type="NCBI Taxonomy" id="3004094"/>
    <lineage>
        <taxon>Bacteria</taxon>
        <taxon>Bacillati</taxon>
        <taxon>Chloroflexota</taxon>
        <taxon>Tepidiformia</taxon>
        <taxon>Tepidiformales</taxon>
        <taxon>Tepidiformaceae</taxon>
        <taxon>Tepidiforma</taxon>
    </lineage>
</organism>
<name>A0ABY7M474_9CHLR</name>
<reference evidence="2 3" key="1">
    <citation type="journal article" date="2023" name="ISME J.">
        <title>Thermophilic Dehalococcoidia with unusual traits shed light on an unexpected past.</title>
        <authorList>
            <person name="Palmer M."/>
            <person name="Covington J.K."/>
            <person name="Zhou E.M."/>
            <person name="Thomas S.C."/>
            <person name="Habib N."/>
            <person name="Seymour C.O."/>
            <person name="Lai D."/>
            <person name="Johnston J."/>
            <person name="Hashimi A."/>
            <person name="Jiao J.Y."/>
            <person name="Muok A.R."/>
            <person name="Liu L."/>
            <person name="Xian W.D."/>
            <person name="Zhi X.Y."/>
            <person name="Li M.M."/>
            <person name="Silva L.P."/>
            <person name="Bowen B.P."/>
            <person name="Louie K."/>
            <person name="Briegel A."/>
            <person name="Pett-Ridge J."/>
            <person name="Weber P.K."/>
            <person name="Tocheva E.I."/>
            <person name="Woyke T."/>
            <person name="Northen T.R."/>
            <person name="Mayali X."/>
            <person name="Li W.J."/>
            <person name="Hedlund B.P."/>
        </authorList>
    </citation>
    <scope>NUCLEOTIDE SEQUENCE [LARGE SCALE GENOMIC DNA]</scope>
    <source>
        <strain evidence="2 3">YIM 72310</strain>
    </source>
</reference>
<proteinExistence type="predicted"/>
<gene>
    <name evidence="2" type="ORF">O0235_10065</name>
</gene>
<dbReference type="PANTHER" id="PTHR43757">
    <property type="entry name" value="AMINOMETHYLTRANSFERASE"/>
    <property type="match status" value="1"/>
</dbReference>
<evidence type="ECO:0000313" key="3">
    <source>
        <dbReference type="Proteomes" id="UP001212803"/>
    </source>
</evidence>
<dbReference type="SUPFAM" id="SSF103025">
    <property type="entry name" value="Folate-binding domain"/>
    <property type="match status" value="1"/>
</dbReference>
<dbReference type="InterPro" id="IPR028896">
    <property type="entry name" value="GcvT/YgfZ/DmdA"/>
</dbReference>
<keyword evidence="3" id="KW-1185">Reference proteome</keyword>
<sequence>MSETVMRLALRDAHAAFGAVFGLQRGWEVPLHYGEPAAEYGALRGSAAAFDLSFRSRFMVTGPDAGEVVASALAGHAGELEEGRAGRFALLDAEGNIADLVLAARTGGAAYLLSGEPERREALGAALAAAVGEGFEVRIDDRTATTCAVGLAGPAAAPAMARHVAEALPGRLGPLHCAAFEFHGFRALAVRASGTGEDGFELVLAPAVASHLLGTLRAAGIALAGWEAMETARVEACIPAWAPDVEPGLSPAEADLDVLLGIPGGREGRILAAFLLEGDPVPPGTAVVDGEGRPVGEVRSCLRAGGLKATAGLAIIEAAAAYPGAALRAGGAQLLVVAKPLYRRRTEGSSQRW</sequence>
<dbReference type="InterPro" id="IPR027266">
    <property type="entry name" value="TrmE/GcvT-like"/>
</dbReference>
<dbReference type="Gene3D" id="3.30.1360.120">
    <property type="entry name" value="Probable tRNA modification gtpase trme, domain 1"/>
    <property type="match status" value="1"/>
</dbReference>